<dbReference type="PANTHER" id="PTHR31775">
    <property type="entry name" value="OS02G0117200 PROTEIN"/>
    <property type="match status" value="1"/>
</dbReference>
<dbReference type="Proteomes" id="UP000694853">
    <property type="component" value="Unplaced"/>
</dbReference>
<evidence type="ECO:0000259" key="4">
    <source>
        <dbReference type="Pfam" id="PF03763"/>
    </source>
</evidence>
<feature type="coiled-coil region" evidence="2">
    <location>
        <begin position="131"/>
        <end position="162"/>
    </location>
</feature>
<feature type="domain" description="Remorin C-terminal" evidence="4">
    <location>
        <begin position="96"/>
        <end position="201"/>
    </location>
</feature>
<feature type="compositionally biased region" description="Pro residues" evidence="3">
    <location>
        <begin position="17"/>
        <end position="37"/>
    </location>
</feature>
<reference evidence="7" key="2">
    <citation type="submission" date="2025-08" db="UniProtKB">
        <authorList>
            <consortium name="RefSeq"/>
        </authorList>
    </citation>
    <scope>IDENTIFICATION</scope>
    <source>
        <tissue evidence="7">Young leaves</tissue>
    </source>
</reference>
<dbReference type="Pfam" id="PF03766">
    <property type="entry name" value="Remorin_N"/>
    <property type="match status" value="1"/>
</dbReference>
<name>A0A8B8LPG5_ABRPR</name>
<evidence type="ECO:0000313" key="6">
    <source>
        <dbReference type="Proteomes" id="UP000694853"/>
    </source>
</evidence>
<dbReference type="RefSeq" id="XP_027358266.1">
    <property type="nucleotide sequence ID" value="XM_027502465.1"/>
</dbReference>
<dbReference type="PANTHER" id="PTHR31775:SF5">
    <property type="entry name" value="REMORIN 1.4"/>
    <property type="match status" value="1"/>
</dbReference>
<gene>
    <name evidence="7" type="primary">LOC113867268</name>
</gene>
<feature type="compositionally biased region" description="Basic and acidic residues" evidence="3">
    <location>
        <begin position="38"/>
        <end position="47"/>
    </location>
</feature>
<dbReference type="Pfam" id="PF03763">
    <property type="entry name" value="Remorin_C"/>
    <property type="match status" value="1"/>
</dbReference>
<organism evidence="6 7">
    <name type="scientific">Abrus precatorius</name>
    <name type="common">Indian licorice</name>
    <name type="synonym">Glycine abrus</name>
    <dbReference type="NCBI Taxonomy" id="3816"/>
    <lineage>
        <taxon>Eukaryota</taxon>
        <taxon>Viridiplantae</taxon>
        <taxon>Streptophyta</taxon>
        <taxon>Embryophyta</taxon>
        <taxon>Tracheophyta</taxon>
        <taxon>Spermatophyta</taxon>
        <taxon>Magnoliopsida</taxon>
        <taxon>eudicotyledons</taxon>
        <taxon>Gunneridae</taxon>
        <taxon>Pentapetalae</taxon>
        <taxon>rosids</taxon>
        <taxon>fabids</taxon>
        <taxon>Fabales</taxon>
        <taxon>Fabaceae</taxon>
        <taxon>Papilionoideae</taxon>
        <taxon>50 kb inversion clade</taxon>
        <taxon>NPAAA clade</taxon>
        <taxon>indigoferoid/millettioid clade</taxon>
        <taxon>Abreae</taxon>
        <taxon>Abrus</taxon>
    </lineage>
</organism>
<evidence type="ECO:0000256" key="2">
    <source>
        <dbReference type="SAM" id="Coils"/>
    </source>
</evidence>
<protein>
    <submittedName>
        <fullName evidence="7">Remorin</fullName>
    </submittedName>
</protein>
<sequence>MTEEQQKTTAESETASVPPPAPAETQPPPPAPEPVPEPPKDVAEEKSVIPVPSLDDKPDDSKALVLVEKTEEVAEVKPSEGSVNRDAVLARVATEKRLSLIKAWEESEKSKAENKAHKKLSAISSWENSKKAAVEAELKKIEEQLEKKKAEYAEKIKNKIATIHREAEEKRAIIDAKKGEDLLKAEETAAKYRATGTAPKKLLGCF</sequence>
<dbReference type="GeneID" id="113867268"/>
<comment type="similarity">
    <text evidence="1">Belongs to the remorin family.</text>
</comment>
<accession>A0A8B8LPG5</accession>
<keyword evidence="2" id="KW-0175">Coiled coil</keyword>
<feature type="domain" description="Remorin N-terminal" evidence="5">
    <location>
        <begin position="40"/>
        <end position="92"/>
    </location>
</feature>
<evidence type="ECO:0000256" key="3">
    <source>
        <dbReference type="SAM" id="MobiDB-lite"/>
    </source>
</evidence>
<evidence type="ECO:0000259" key="5">
    <source>
        <dbReference type="Pfam" id="PF03766"/>
    </source>
</evidence>
<evidence type="ECO:0000256" key="1">
    <source>
        <dbReference type="ARBA" id="ARBA00005711"/>
    </source>
</evidence>
<dbReference type="KEGG" id="aprc:113867268"/>
<dbReference type="AlphaFoldDB" id="A0A8B8LPG5"/>
<keyword evidence="6" id="KW-1185">Reference proteome</keyword>
<dbReference type="InterPro" id="IPR005518">
    <property type="entry name" value="Remorin_N"/>
</dbReference>
<dbReference type="InterPro" id="IPR005516">
    <property type="entry name" value="Remorin_C"/>
</dbReference>
<proteinExistence type="inferred from homology"/>
<reference evidence="6" key="1">
    <citation type="journal article" date="2019" name="Toxins">
        <title>Detection of Abrin-Like and Prepropulchellin-Like Toxin Genes and Transcripts Using Whole Genome Sequencing and Full-Length Transcript Sequencing of Abrus precatorius.</title>
        <authorList>
            <person name="Hovde B.T."/>
            <person name="Daligault H.E."/>
            <person name="Hanschen E.R."/>
            <person name="Kunde Y.A."/>
            <person name="Johnson M.B."/>
            <person name="Starkenburg S.R."/>
            <person name="Johnson S.L."/>
        </authorList>
    </citation>
    <scope>NUCLEOTIDE SEQUENCE [LARGE SCALE GENOMIC DNA]</scope>
</reference>
<feature type="region of interest" description="Disordered" evidence="3">
    <location>
        <begin position="1"/>
        <end position="62"/>
    </location>
</feature>
<dbReference type="OrthoDB" id="684343at2759"/>
<evidence type="ECO:0000313" key="7">
    <source>
        <dbReference type="RefSeq" id="XP_027358266.1"/>
    </source>
</evidence>